<dbReference type="EMBL" id="BSDZ01000037">
    <property type="protein sequence ID" value="GLI66637.1"/>
    <property type="molecule type" value="Genomic_DNA"/>
</dbReference>
<protein>
    <submittedName>
        <fullName evidence="2">Uncharacterized protein</fullName>
    </submittedName>
</protein>
<comment type="caution">
    <text evidence="2">The sequence shown here is derived from an EMBL/GenBank/DDBJ whole genome shotgun (WGS) entry which is preliminary data.</text>
</comment>
<sequence length="255" mass="28152">MTFGSPVSFPVGRQPPVTEKNLSAALLQRNAVPELPSTPSLKATKVRSDDSLCSSTTSSCSTITSTSNFATSDSLSVRLRPVIPSDEAAIREMWIEGWEDTLVQKAPVMWHERVRKARAAVAVSAIAVALCYTAACSLLILLHRPVGSPRWPEWWDLRDQRLLSVRRLEGPAQLAVLNTLHLIAVVSRWMLALALVAAVLVVAGPLVVPLQLRLAVLRVDFHRMVRDMCPDMWDLYNSWSRPADACVCLDMPYAV</sequence>
<feature type="transmembrane region" description="Helical" evidence="1">
    <location>
        <begin position="189"/>
        <end position="208"/>
    </location>
</feature>
<keyword evidence="1" id="KW-0812">Transmembrane</keyword>
<keyword evidence="1" id="KW-0472">Membrane</keyword>
<name>A0ABQ5SBA9_9CHLO</name>
<dbReference type="Proteomes" id="UP001165090">
    <property type="component" value="Unassembled WGS sequence"/>
</dbReference>
<keyword evidence="3" id="KW-1185">Reference proteome</keyword>
<organism evidence="2 3">
    <name type="scientific">Volvox africanus</name>
    <dbReference type="NCBI Taxonomy" id="51714"/>
    <lineage>
        <taxon>Eukaryota</taxon>
        <taxon>Viridiplantae</taxon>
        <taxon>Chlorophyta</taxon>
        <taxon>core chlorophytes</taxon>
        <taxon>Chlorophyceae</taxon>
        <taxon>CS clade</taxon>
        <taxon>Chlamydomonadales</taxon>
        <taxon>Volvocaceae</taxon>
        <taxon>Volvox</taxon>
    </lineage>
</organism>
<feature type="transmembrane region" description="Helical" evidence="1">
    <location>
        <begin position="119"/>
        <end position="142"/>
    </location>
</feature>
<reference evidence="2 3" key="1">
    <citation type="journal article" date="2023" name="IScience">
        <title>Expanded male sex-determining region conserved during the evolution of homothallism in the green alga Volvox.</title>
        <authorList>
            <person name="Yamamoto K."/>
            <person name="Matsuzaki R."/>
            <person name="Mahakham W."/>
            <person name="Heman W."/>
            <person name="Sekimoto H."/>
            <person name="Kawachi M."/>
            <person name="Minakuchi Y."/>
            <person name="Toyoda A."/>
            <person name="Nozaki H."/>
        </authorList>
    </citation>
    <scope>NUCLEOTIDE SEQUENCE [LARGE SCALE GENOMIC DNA]</scope>
    <source>
        <strain evidence="2 3">NIES-4468</strain>
    </source>
</reference>
<evidence type="ECO:0000313" key="3">
    <source>
        <dbReference type="Proteomes" id="UP001165090"/>
    </source>
</evidence>
<proteinExistence type="predicted"/>
<keyword evidence="1" id="KW-1133">Transmembrane helix</keyword>
<evidence type="ECO:0000256" key="1">
    <source>
        <dbReference type="SAM" id="Phobius"/>
    </source>
</evidence>
<gene>
    <name evidence="2" type="ORF">VaNZ11_010473</name>
</gene>
<evidence type="ECO:0000313" key="2">
    <source>
        <dbReference type="EMBL" id="GLI66637.1"/>
    </source>
</evidence>
<accession>A0ABQ5SBA9</accession>